<dbReference type="InterPro" id="IPR036638">
    <property type="entry name" value="HLH_DNA-bd_sf"/>
</dbReference>
<keyword evidence="5" id="KW-0805">Transcription regulation</keyword>
<gene>
    <name evidence="9" type="ORF">HPB51_018493</name>
</gene>
<evidence type="ECO:0000313" key="10">
    <source>
        <dbReference type="Proteomes" id="UP000821866"/>
    </source>
</evidence>
<dbReference type="GO" id="GO:0061564">
    <property type="term" value="P:axon development"/>
    <property type="evidence" value="ECO:0007669"/>
    <property type="project" value="TreeGrafter"/>
</dbReference>
<reference evidence="9" key="2">
    <citation type="submission" date="2021-09" db="EMBL/GenBank/DDBJ databases">
        <authorList>
            <person name="Jia N."/>
            <person name="Wang J."/>
            <person name="Shi W."/>
            <person name="Du L."/>
            <person name="Sun Y."/>
            <person name="Zhan W."/>
            <person name="Jiang J."/>
            <person name="Wang Q."/>
            <person name="Zhang B."/>
            <person name="Ji P."/>
            <person name="Sakyi L.B."/>
            <person name="Cui X."/>
            <person name="Yuan T."/>
            <person name="Jiang B."/>
            <person name="Yang W."/>
            <person name="Lam T.T.-Y."/>
            <person name="Chang Q."/>
            <person name="Ding S."/>
            <person name="Wang X."/>
            <person name="Zhu J."/>
            <person name="Ruan X."/>
            <person name="Zhao L."/>
            <person name="Wei J."/>
            <person name="Que T."/>
            <person name="Du C."/>
            <person name="Cheng J."/>
            <person name="Dai P."/>
            <person name="Han X."/>
            <person name="Huang E."/>
            <person name="Gao Y."/>
            <person name="Liu J."/>
            <person name="Shao H."/>
            <person name="Ye R."/>
            <person name="Li L."/>
            <person name="Wei W."/>
            <person name="Wang X."/>
            <person name="Wang C."/>
            <person name="Huo Q."/>
            <person name="Li W."/>
            <person name="Guo W."/>
            <person name="Chen H."/>
            <person name="Chen S."/>
            <person name="Zhou L."/>
            <person name="Zhou L."/>
            <person name="Ni X."/>
            <person name="Tian J."/>
            <person name="Zhou Y."/>
            <person name="Sheng Y."/>
            <person name="Liu T."/>
            <person name="Pan Y."/>
            <person name="Xia L."/>
            <person name="Li J."/>
            <person name="Zhao F."/>
            <person name="Cao W."/>
        </authorList>
    </citation>
    <scope>NUCLEOTIDE SEQUENCE</scope>
    <source>
        <strain evidence="9">Rmic-2018</strain>
        <tissue evidence="9">Larvae</tissue>
    </source>
</reference>
<keyword evidence="3" id="KW-0221">Differentiation</keyword>
<dbReference type="AlphaFoldDB" id="A0A9J6EHV5"/>
<reference evidence="9" key="1">
    <citation type="journal article" date="2020" name="Cell">
        <title>Large-Scale Comparative Analyses of Tick Genomes Elucidate Their Genetic Diversity and Vector Capacities.</title>
        <authorList>
            <consortium name="Tick Genome and Microbiome Consortium (TIGMIC)"/>
            <person name="Jia N."/>
            <person name="Wang J."/>
            <person name="Shi W."/>
            <person name="Du L."/>
            <person name="Sun Y."/>
            <person name="Zhan W."/>
            <person name="Jiang J.F."/>
            <person name="Wang Q."/>
            <person name="Zhang B."/>
            <person name="Ji P."/>
            <person name="Bell-Sakyi L."/>
            <person name="Cui X.M."/>
            <person name="Yuan T.T."/>
            <person name="Jiang B.G."/>
            <person name="Yang W.F."/>
            <person name="Lam T.T."/>
            <person name="Chang Q.C."/>
            <person name="Ding S.J."/>
            <person name="Wang X.J."/>
            <person name="Zhu J.G."/>
            <person name="Ruan X.D."/>
            <person name="Zhao L."/>
            <person name="Wei J.T."/>
            <person name="Ye R.Z."/>
            <person name="Que T.C."/>
            <person name="Du C.H."/>
            <person name="Zhou Y.H."/>
            <person name="Cheng J.X."/>
            <person name="Dai P.F."/>
            <person name="Guo W.B."/>
            <person name="Han X.H."/>
            <person name="Huang E.J."/>
            <person name="Li L.F."/>
            <person name="Wei W."/>
            <person name="Gao Y.C."/>
            <person name="Liu J.Z."/>
            <person name="Shao H.Z."/>
            <person name="Wang X."/>
            <person name="Wang C.C."/>
            <person name="Yang T.C."/>
            <person name="Huo Q.B."/>
            <person name="Li W."/>
            <person name="Chen H.Y."/>
            <person name="Chen S.E."/>
            <person name="Zhou L.G."/>
            <person name="Ni X.B."/>
            <person name="Tian J.H."/>
            <person name="Sheng Y."/>
            <person name="Liu T."/>
            <person name="Pan Y.S."/>
            <person name="Xia L.Y."/>
            <person name="Li J."/>
            <person name="Zhao F."/>
            <person name="Cao W.C."/>
        </authorList>
    </citation>
    <scope>NUCLEOTIDE SEQUENCE</scope>
    <source>
        <strain evidence="9">Rmic-2018</strain>
    </source>
</reference>
<dbReference type="GO" id="GO:0005634">
    <property type="term" value="C:nucleus"/>
    <property type="evidence" value="ECO:0007669"/>
    <property type="project" value="UniProtKB-SubCell"/>
</dbReference>
<keyword evidence="6" id="KW-0804">Transcription</keyword>
<evidence type="ECO:0000256" key="5">
    <source>
        <dbReference type="ARBA" id="ARBA00023015"/>
    </source>
</evidence>
<dbReference type="SMART" id="SM00353">
    <property type="entry name" value="HLH"/>
    <property type="match status" value="1"/>
</dbReference>
<dbReference type="GO" id="GO:0000981">
    <property type="term" value="F:DNA-binding transcription factor activity, RNA polymerase II-specific"/>
    <property type="evidence" value="ECO:0007669"/>
    <property type="project" value="TreeGrafter"/>
</dbReference>
<protein>
    <recommendedName>
        <fullName evidence="8">BHLH domain-containing protein</fullName>
    </recommendedName>
</protein>
<name>A0A9J6EHV5_RHIMP</name>
<dbReference type="EMBL" id="JABSTU010000004">
    <property type="protein sequence ID" value="KAH8033982.1"/>
    <property type="molecule type" value="Genomic_DNA"/>
</dbReference>
<dbReference type="VEuPathDB" id="VectorBase:LOC119162252"/>
<accession>A0A9J6EHV5</accession>
<dbReference type="GO" id="GO:0070888">
    <property type="term" value="F:E-box binding"/>
    <property type="evidence" value="ECO:0007669"/>
    <property type="project" value="TreeGrafter"/>
</dbReference>
<dbReference type="InterPro" id="IPR011598">
    <property type="entry name" value="bHLH_dom"/>
</dbReference>
<evidence type="ECO:0000256" key="7">
    <source>
        <dbReference type="ARBA" id="ARBA00023242"/>
    </source>
</evidence>
<keyword evidence="4" id="KW-0524">Neurogenesis</keyword>
<evidence type="ECO:0000256" key="4">
    <source>
        <dbReference type="ARBA" id="ARBA00022902"/>
    </source>
</evidence>
<dbReference type="SUPFAM" id="SSF47459">
    <property type="entry name" value="HLH, helix-loop-helix DNA-binding domain"/>
    <property type="match status" value="1"/>
</dbReference>
<keyword evidence="2" id="KW-0217">Developmental protein</keyword>
<evidence type="ECO:0000256" key="2">
    <source>
        <dbReference type="ARBA" id="ARBA00022473"/>
    </source>
</evidence>
<dbReference type="GO" id="GO:0045944">
    <property type="term" value="P:positive regulation of transcription by RNA polymerase II"/>
    <property type="evidence" value="ECO:0007669"/>
    <property type="project" value="TreeGrafter"/>
</dbReference>
<evidence type="ECO:0000259" key="8">
    <source>
        <dbReference type="PROSITE" id="PS50888"/>
    </source>
</evidence>
<comment type="caution">
    <text evidence="9">The sequence shown here is derived from an EMBL/GenBank/DDBJ whole genome shotgun (WGS) entry which is preliminary data.</text>
</comment>
<keyword evidence="10" id="KW-1185">Reference proteome</keyword>
<proteinExistence type="predicted"/>
<sequence>MEPIGVGSQFVTRAYSMTKDVPVFSIACPSQQSLHSGHHHTGSLQQGPSDHASTACIDDDGDLLLFTDANRFFSDEAKRLLALRGRLCGFDNDEPALYSDSSIGSGTGGETSTLVLGKRKHGGAGGEVLSATSAPASAAAAPPVIVKKRRLAANARERRRMHGLNVAFDRLRQVVPSIGDDRKLSKFETLQMAQSYITALTDLLVRDC</sequence>
<dbReference type="Proteomes" id="UP000821866">
    <property type="component" value="Chromosome 2"/>
</dbReference>
<evidence type="ECO:0000256" key="1">
    <source>
        <dbReference type="ARBA" id="ARBA00004123"/>
    </source>
</evidence>
<dbReference type="PANTHER" id="PTHR19290">
    <property type="entry name" value="BASIC HELIX-LOOP-HELIX PROTEIN NEUROGENIN-RELATED"/>
    <property type="match status" value="1"/>
</dbReference>
<evidence type="ECO:0000256" key="6">
    <source>
        <dbReference type="ARBA" id="ARBA00023163"/>
    </source>
</evidence>
<organism evidence="9 10">
    <name type="scientific">Rhipicephalus microplus</name>
    <name type="common">Cattle tick</name>
    <name type="synonym">Boophilus microplus</name>
    <dbReference type="NCBI Taxonomy" id="6941"/>
    <lineage>
        <taxon>Eukaryota</taxon>
        <taxon>Metazoa</taxon>
        <taxon>Ecdysozoa</taxon>
        <taxon>Arthropoda</taxon>
        <taxon>Chelicerata</taxon>
        <taxon>Arachnida</taxon>
        <taxon>Acari</taxon>
        <taxon>Parasitiformes</taxon>
        <taxon>Ixodida</taxon>
        <taxon>Ixodoidea</taxon>
        <taxon>Ixodidae</taxon>
        <taxon>Rhipicephalinae</taxon>
        <taxon>Rhipicephalus</taxon>
        <taxon>Boophilus</taxon>
    </lineage>
</organism>
<keyword evidence="7" id="KW-0539">Nucleus</keyword>
<dbReference type="InterPro" id="IPR050359">
    <property type="entry name" value="bHLH_transcription_factors"/>
</dbReference>
<dbReference type="FunFam" id="4.10.280.10:FF:000025">
    <property type="entry name" value="protein atonal homolog 7"/>
    <property type="match status" value="1"/>
</dbReference>
<dbReference type="GO" id="GO:0016360">
    <property type="term" value="P:sensory organ precursor cell fate determination"/>
    <property type="evidence" value="ECO:0007669"/>
    <property type="project" value="UniProtKB-ARBA"/>
</dbReference>
<dbReference type="PANTHER" id="PTHR19290:SF162">
    <property type="entry name" value="TRANSCRIPTION FACTOR ATOH7"/>
    <property type="match status" value="1"/>
</dbReference>
<feature type="domain" description="BHLH" evidence="8">
    <location>
        <begin position="148"/>
        <end position="200"/>
    </location>
</feature>
<evidence type="ECO:0000313" key="9">
    <source>
        <dbReference type="EMBL" id="KAH8033982.1"/>
    </source>
</evidence>
<comment type="subcellular location">
    <subcellularLocation>
        <location evidence="1">Nucleus</location>
    </subcellularLocation>
</comment>
<dbReference type="Gene3D" id="4.10.280.10">
    <property type="entry name" value="Helix-loop-helix DNA-binding domain"/>
    <property type="match status" value="1"/>
</dbReference>
<dbReference type="CDD" id="cd19715">
    <property type="entry name" value="bHLH_TS_amos_like"/>
    <property type="match status" value="1"/>
</dbReference>
<evidence type="ECO:0000256" key="3">
    <source>
        <dbReference type="ARBA" id="ARBA00022782"/>
    </source>
</evidence>
<dbReference type="GO" id="GO:0046982">
    <property type="term" value="F:protein heterodimerization activity"/>
    <property type="evidence" value="ECO:0007669"/>
    <property type="project" value="UniProtKB-ARBA"/>
</dbReference>
<dbReference type="PROSITE" id="PS50888">
    <property type="entry name" value="BHLH"/>
    <property type="match status" value="1"/>
</dbReference>
<dbReference type="Pfam" id="PF00010">
    <property type="entry name" value="HLH"/>
    <property type="match status" value="1"/>
</dbReference>